<accession>A0ABW3AXW8</accession>
<name>A0ABW3AXW8_9SPHI</name>
<keyword evidence="3" id="KW-1003">Cell membrane</keyword>
<feature type="transmembrane region" description="Helical" evidence="8">
    <location>
        <begin position="42"/>
        <end position="62"/>
    </location>
</feature>
<evidence type="ECO:0000256" key="7">
    <source>
        <dbReference type="RuleBase" id="RU003376"/>
    </source>
</evidence>
<protein>
    <submittedName>
        <fullName evidence="10">Heme-copper oxidase subunit III</fullName>
    </submittedName>
</protein>
<evidence type="ECO:0000256" key="4">
    <source>
        <dbReference type="ARBA" id="ARBA00022692"/>
    </source>
</evidence>
<dbReference type="Pfam" id="PF00510">
    <property type="entry name" value="COX3"/>
    <property type="match status" value="1"/>
</dbReference>
<evidence type="ECO:0000256" key="3">
    <source>
        <dbReference type="ARBA" id="ARBA00022475"/>
    </source>
</evidence>
<dbReference type="EMBL" id="JBHTHZ010000014">
    <property type="protein sequence ID" value="MFD0795381.1"/>
    <property type="molecule type" value="Genomic_DNA"/>
</dbReference>
<dbReference type="SUPFAM" id="SSF81452">
    <property type="entry name" value="Cytochrome c oxidase subunit III-like"/>
    <property type="match status" value="1"/>
</dbReference>
<dbReference type="PROSITE" id="PS50253">
    <property type="entry name" value="COX3"/>
    <property type="match status" value="1"/>
</dbReference>
<evidence type="ECO:0000313" key="11">
    <source>
        <dbReference type="Proteomes" id="UP001597010"/>
    </source>
</evidence>
<evidence type="ECO:0000256" key="5">
    <source>
        <dbReference type="ARBA" id="ARBA00022989"/>
    </source>
</evidence>
<evidence type="ECO:0000259" key="9">
    <source>
        <dbReference type="PROSITE" id="PS50253"/>
    </source>
</evidence>
<organism evidence="10 11">
    <name type="scientific">Mucilaginibacter litoreus</name>
    <dbReference type="NCBI Taxonomy" id="1048221"/>
    <lineage>
        <taxon>Bacteria</taxon>
        <taxon>Pseudomonadati</taxon>
        <taxon>Bacteroidota</taxon>
        <taxon>Sphingobacteriia</taxon>
        <taxon>Sphingobacteriales</taxon>
        <taxon>Sphingobacteriaceae</taxon>
        <taxon>Mucilaginibacter</taxon>
    </lineage>
</organism>
<dbReference type="CDD" id="cd00386">
    <property type="entry name" value="Heme_Cu_Oxidase_III_like"/>
    <property type="match status" value="1"/>
</dbReference>
<evidence type="ECO:0000256" key="1">
    <source>
        <dbReference type="ARBA" id="ARBA00004651"/>
    </source>
</evidence>
<sequence length="183" mass="20611">MENKLMIKLIVGTEAMFFLALIMAFVYFSFTPDFKSHQLLNLDLKTTGLFSLLLFSSSFTYWRAESNYQKGQIAWLKFWLVLTIILGCVFLFGQGREYSSLLDSHVNVSSSTFGTSFFTLTGFHGLHVFAGIIVIGIVTGLTFSGDYTNKKSSVIAAVGIYWHFVDIVWAVVFLIVYVLPHIS</sequence>
<proteinExistence type="inferred from homology"/>
<dbReference type="InterPro" id="IPR000298">
    <property type="entry name" value="Cyt_c_oxidase-like_su3"/>
</dbReference>
<keyword evidence="5 8" id="KW-1133">Transmembrane helix</keyword>
<comment type="caution">
    <text evidence="10">The sequence shown here is derived from an EMBL/GenBank/DDBJ whole genome shotgun (WGS) entry which is preliminary data.</text>
</comment>
<dbReference type="PANTHER" id="PTHR11403">
    <property type="entry name" value="CYTOCHROME C OXIDASE SUBUNIT III"/>
    <property type="match status" value="1"/>
</dbReference>
<feature type="transmembrane region" description="Helical" evidence="8">
    <location>
        <begin position="113"/>
        <end position="143"/>
    </location>
</feature>
<keyword evidence="6 8" id="KW-0472">Membrane</keyword>
<dbReference type="Gene3D" id="1.20.120.80">
    <property type="entry name" value="Cytochrome c oxidase, subunit III, four-helix bundle"/>
    <property type="match status" value="1"/>
</dbReference>
<feature type="domain" description="Heme-copper oxidase subunit III family profile" evidence="9">
    <location>
        <begin position="1"/>
        <end position="181"/>
    </location>
</feature>
<evidence type="ECO:0000313" key="10">
    <source>
        <dbReference type="EMBL" id="MFD0795381.1"/>
    </source>
</evidence>
<feature type="transmembrane region" description="Helical" evidence="8">
    <location>
        <begin position="155"/>
        <end position="179"/>
    </location>
</feature>
<comment type="similarity">
    <text evidence="2 7">Belongs to the cytochrome c oxidase subunit 3 family.</text>
</comment>
<keyword evidence="11" id="KW-1185">Reference proteome</keyword>
<dbReference type="PANTHER" id="PTHR11403:SF2">
    <property type="entry name" value="CYTOCHROME BO(3) UBIQUINOL OXIDASE SUBUNIT 3"/>
    <property type="match status" value="1"/>
</dbReference>
<dbReference type="InterPro" id="IPR013833">
    <property type="entry name" value="Cyt_c_oxidase_su3_a-hlx"/>
</dbReference>
<keyword evidence="4 7" id="KW-0812">Transmembrane</keyword>
<evidence type="ECO:0000256" key="8">
    <source>
        <dbReference type="SAM" id="Phobius"/>
    </source>
</evidence>
<dbReference type="InterPro" id="IPR024791">
    <property type="entry name" value="Cyt_c/ubiquinol_Oxase_su3"/>
</dbReference>
<dbReference type="Proteomes" id="UP001597010">
    <property type="component" value="Unassembled WGS sequence"/>
</dbReference>
<dbReference type="InterPro" id="IPR035973">
    <property type="entry name" value="Cyt_c_oxidase_su3-like_sf"/>
</dbReference>
<feature type="transmembrane region" description="Helical" evidence="8">
    <location>
        <begin position="7"/>
        <end position="30"/>
    </location>
</feature>
<reference evidence="11" key="1">
    <citation type="journal article" date="2019" name="Int. J. Syst. Evol. Microbiol.">
        <title>The Global Catalogue of Microorganisms (GCM) 10K type strain sequencing project: providing services to taxonomists for standard genome sequencing and annotation.</title>
        <authorList>
            <consortium name="The Broad Institute Genomics Platform"/>
            <consortium name="The Broad Institute Genome Sequencing Center for Infectious Disease"/>
            <person name="Wu L."/>
            <person name="Ma J."/>
        </authorList>
    </citation>
    <scope>NUCLEOTIDE SEQUENCE [LARGE SCALE GENOMIC DNA]</scope>
    <source>
        <strain evidence="11">CCUG 61484</strain>
    </source>
</reference>
<comment type="subcellular location">
    <subcellularLocation>
        <location evidence="1 7">Cell membrane</location>
        <topology evidence="1 7">Multi-pass membrane protein</topology>
    </subcellularLocation>
</comment>
<feature type="transmembrane region" description="Helical" evidence="8">
    <location>
        <begin position="74"/>
        <end position="93"/>
    </location>
</feature>
<gene>
    <name evidence="10" type="ORF">ACFQZX_17295</name>
</gene>
<evidence type="ECO:0000256" key="2">
    <source>
        <dbReference type="ARBA" id="ARBA00010581"/>
    </source>
</evidence>
<evidence type="ECO:0000256" key="6">
    <source>
        <dbReference type="ARBA" id="ARBA00023136"/>
    </source>
</evidence>